<gene>
    <name evidence="4" type="ORF">CO168_01455</name>
</gene>
<dbReference type="GO" id="GO:0008374">
    <property type="term" value="F:O-acyltransferase activity"/>
    <property type="evidence" value="ECO:0007669"/>
    <property type="project" value="TreeGrafter"/>
</dbReference>
<proteinExistence type="inferred from homology"/>
<dbReference type="AlphaFoldDB" id="A0A2M7XNG9"/>
<organism evidence="4 5">
    <name type="scientific">Candidatus Shapirobacteria bacterium CG_4_9_14_3_um_filter_36_12</name>
    <dbReference type="NCBI Taxonomy" id="1974877"/>
    <lineage>
        <taxon>Bacteria</taxon>
        <taxon>Candidatus Shapironibacteriota</taxon>
    </lineage>
</organism>
<reference evidence="5" key="1">
    <citation type="submission" date="2017-09" db="EMBL/GenBank/DDBJ databases">
        <title>Depth-based differentiation of microbial function through sediment-hosted aquifers and enrichment of novel symbionts in the deep terrestrial subsurface.</title>
        <authorList>
            <person name="Probst A.J."/>
            <person name="Ladd B."/>
            <person name="Jarett J.K."/>
            <person name="Geller-Mcgrath D.E."/>
            <person name="Sieber C.M.K."/>
            <person name="Emerson J.B."/>
            <person name="Anantharaman K."/>
            <person name="Thomas B.C."/>
            <person name="Malmstrom R."/>
            <person name="Stieglmeier M."/>
            <person name="Klingl A."/>
            <person name="Woyke T."/>
            <person name="Ryan C.M."/>
            <person name="Banfield J.F."/>
        </authorList>
    </citation>
    <scope>NUCLEOTIDE SEQUENCE [LARGE SCALE GENOMIC DNA]</scope>
</reference>
<dbReference type="CDD" id="cd04647">
    <property type="entry name" value="LbH_MAT_like"/>
    <property type="match status" value="1"/>
</dbReference>
<dbReference type="Pfam" id="PF00132">
    <property type="entry name" value="Hexapep"/>
    <property type="match status" value="1"/>
</dbReference>
<dbReference type="PANTHER" id="PTHR23416">
    <property type="entry name" value="SIALIC ACID SYNTHASE-RELATED"/>
    <property type="match status" value="1"/>
</dbReference>
<dbReference type="EMBL" id="PFWO01000026">
    <property type="protein sequence ID" value="PJA51125.1"/>
    <property type="molecule type" value="Genomic_DNA"/>
</dbReference>
<keyword evidence="4" id="KW-0012">Acyltransferase</keyword>
<dbReference type="InterPro" id="IPR051159">
    <property type="entry name" value="Hexapeptide_acetyltransf"/>
</dbReference>
<evidence type="ECO:0000256" key="1">
    <source>
        <dbReference type="ARBA" id="ARBA00007274"/>
    </source>
</evidence>
<dbReference type="InterPro" id="IPR001451">
    <property type="entry name" value="Hexapep"/>
</dbReference>
<accession>A0A2M7XNG9</accession>
<comment type="caution">
    <text evidence="4">The sequence shown here is derived from an EMBL/GenBank/DDBJ whole genome shotgun (WGS) entry which is preliminary data.</text>
</comment>
<dbReference type="InterPro" id="IPR011004">
    <property type="entry name" value="Trimer_LpxA-like_sf"/>
</dbReference>
<keyword evidence="3" id="KW-0677">Repeat</keyword>
<name>A0A2M7XNG9_9BACT</name>
<comment type="similarity">
    <text evidence="1">Belongs to the transferase hexapeptide repeat family.</text>
</comment>
<keyword evidence="2 4" id="KW-0808">Transferase</keyword>
<evidence type="ECO:0000313" key="5">
    <source>
        <dbReference type="Proteomes" id="UP000230518"/>
    </source>
</evidence>
<sequence>MYNSPMNEHVGQKISIQNIIPKSLNRLQTIFLELELLFLKYVGFIPIHAVRKFFYILSGLNMPLDSNIYMGANFFNPSGITIGHDSLIGTNAFLDGRSPLTIGNHSSLASEVMIYNDEHNIHDPNYSNSFGPVTIGDYVFVGPRAIILPNIKIGDGAVIAAGAIVTKNIPPFEVWGGVPAQKISDRKLKNPHYKLGRAMWFQ</sequence>
<evidence type="ECO:0000256" key="2">
    <source>
        <dbReference type="ARBA" id="ARBA00022679"/>
    </source>
</evidence>
<dbReference type="PROSITE" id="PS00101">
    <property type="entry name" value="HEXAPEP_TRANSFERASES"/>
    <property type="match status" value="1"/>
</dbReference>
<dbReference type="Proteomes" id="UP000230518">
    <property type="component" value="Unassembled WGS sequence"/>
</dbReference>
<dbReference type="GO" id="GO:0005829">
    <property type="term" value="C:cytosol"/>
    <property type="evidence" value="ECO:0007669"/>
    <property type="project" value="TreeGrafter"/>
</dbReference>
<dbReference type="SUPFAM" id="SSF51161">
    <property type="entry name" value="Trimeric LpxA-like enzymes"/>
    <property type="match status" value="1"/>
</dbReference>
<dbReference type="Gene3D" id="2.160.10.10">
    <property type="entry name" value="Hexapeptide repeat proteins"/>
    <property type="match status" value="1"/>
</dbReference>
<dbReference type="PANTHER" id="PTHR23416:SF23">
    <property type="entry name" value="ACETYLTRANSFERASE C18B11.09C-RELATED"/>
    <property type="match status" value="1"/>
</dbReference>
<dbReference type="InterPro" id="IPR018357">
    <property type="entry name" value="Hexapep_transf_CS"/>
</dbReference>
<protein>
    <submittedName>
        <fullName evidence="4">Acyltransferase</fullName>
    </submittedName>
</protein>
<evidence type="ECO:0000313" key="4">
    <source>
        <dbReference type="EMBL" id="PJA51125.1"/>
    </source>
</evidence>
<evidence type="ECO:0000256" key="3">
    <source>
        <dbReference type="ARBA" id="ARBA00022737"/>
    </source>
</evidence>